<dbReference type="InterPro" id="IPR036721">
    <property type="entry name" value="RCK_C_sf"/>
</dbReference>
<organism evidence="4 5">
    <name type="scientific">Natronomonas aquatica</name>
    <dbReference type="NCBI Taxonomy" id="2841590"/>
    <lineage>
        <taxon>Archaea</taxon>
        <taxon>Methanobacteriati</taxon>
        <taxon>Methanobacteriota</taxon>
        <taxon>Stenosarchaea group</taxon>
        <taxon>Halobacteria</taxon>
        <taxon>Halobacteriales</taxon>
        <taxon>Natronomonadaceae</taxon>
        <taxon>Natronomonas</taxon>
    </lineage>
</organism>
<dbReference type="PANTHER" id="PTHR43833">
    <property type="entry name" value="POTASSIUM CHANNEL PROTEIN 2-RELATED-RELATED"/>
    <property type="match status" value="1"/>
</dbReference>
<dbReference type="SUPFAM" id="SSF51735">
    <property type="entry name" value="NAD(P)-binding Rossmann-fold domains"/>
    <property type="match status" value="2"/>
</dbReference>
<dbReference type="InterPro" id="IPR006037">
    <property type="entry name" value="RCK_C"/>
</dbReference>
<comment type="caution">
    <text evidence="4">The sequence shown here is derived from an EMBL/GenBank/DDBJ whole genome shotgun (WGS) entry which is preliminary data.</text>
</comment>
<feature type="domain" description="RCK N-terminal" evidence="2">
    <location>
        <begin position="122"/>
        <end position="237"/>
    </location>
</feature>
<reference evidence="4" key="1">
    <citation type="journal article" date="2023" name="Front. Microbiol.">
        <title>Genomic-based phylogenetic and metabolic analyses of the genus Natronomonas, and description of Natronomonas aquatica sp. nov.</title>
        <authorList>
            <person name="Garcia-Roldan A."/>
            <person name="Duran-Viseras A."/>
            <person name="de la Haba R.R."/>
            <person name="Corral P."/>
            <person name="Sanchez-Porro C."/>
            <person name="Ventosa A."/>
        </authorList>
    </citation>
    <scope>NUCLEOTIDE SEQUENCE</scope>
    <source>
        <strain evidence="4">F2-12</strain>
    </source>
</reference>
<dbReference type="EMBL" id="JAHLKM010000003">
    <property type="protein sequence ID" value="MCQ4332737.1"/>
    <property type="molecule type" value="Genomic_DNA"/>
</dbReference>
<dbReference type="Pfam" id="PF02080">
    <property type="entry name" value="TrkA_C"/>
    <property type="match status" value="2"/>
</dbReference>
<dbReference type="PROSITE" id="PS51202">
    <property type="entry name" value="RCK_C"/>
    <property type="match status" value="2"/>
</dbReference>
<dbReference type="Gene3D" id="3.30.70.1450">
    <property type="entry name" value="Regulator of K+ conductance, C-terminal domain"/>
    <property type="match status" value="2"/>
</dbReference>
<dbReference type="Pfam" id="PF02254">
    <property type="entry name" value="TrkA_N"/>
    <property type="match status" value="2"/>
</dbReference>
<dbReference type="RefSeq" id="WP_256028675.1">
    <property type="nucleotide sequence ID" value="NZ_JAHLKM010000003.1"/>
</dbReference>
<evidence type="ECO:0000313" key="4">
    <source>
        <dbReference type="EMBL" id="MCQ4332737.1"/>
    </source>
</evidence>
<feature type="domain" description="RCK C-terminal" evidence="3">
    <location>
        <begin position="470"/>
        <end position="551"/>
    </location>
</feature>
<name>A0A9R1D686_9EURY</name>
<keyword evidence="1" id="KW-0472">Membrane</keyword>
<dbReference type="InterPro" id="IPR036291">
    <property type="entry name" value="NAD(P)-bd_dom_sf"/>
</dbReference>
<proteinExistence type="predicted"/>
<dbReference type="Gene3D" id="3.40.50.720">
    <property type="entry name" value="NAD(P)-binding Rossmann-like Domain"/>
    <property type="match status" value="2"/>
</dbReference>
<dbReference type="AlphaFoldDB" id="A0A9R1D686"/>
<dbReference type="GO" id="GO:0008324">
    <property type="term" value="F:monoatomic cation transmembrane transporter activity"/>
    <property type="evidence" value="ECO:0007669"/>
    <property type="project" value="InterPro"/>
</dbReference>
<keyword evidence="1" id="KW-1133">Transmembrane helix</keyword>
<keyword evidence="1" id="KW-0812">Transmembrane</keyword>
<accession>A0A9R1D686</accession>
<protein>
    <submittedName>
        <fullName evidence="4">NAD-binding protein</fullName>
    </submittedName>
</protein>
<feature type="transmembrane region" description="Helical" evidence="1">
    <location>
        <begin position="21"/>
        <end position="42"/>
    </location>
</feature>
<evidence type="ECO:0000259" key="2">
    <source>
        <dbReference type="PROSITE" id="PS51201"/>
    </source>
</evidence>
<evidence type="ECO:0000256" key="1">
    <source>
        <dbReference type="SAM" id="Phobius"/>
    </source>
</evidence>
<dbReference type="PANTHER" id="PTHR43833:SF9">
    <property type="entry name" value="POTASSIUM CHANNEL PROTEIN YUGO-RELATED"/>
    <property type="match status" value="1"/>
</dbReference>
<keyword evidence="5" id="KW-1185">Reference proteome</keyword>
<dbReference type="GO" id="GO:0006813">
    <property type="term" value="P:potassium ion transport"/>
    <property type="evidence" value="ECO:0007669"/>
    <property type="project" value="InterPro"/>
</dbReference>
<gene>
    <name evidence="4" type="ORF">KM295_04365</name>
</gene>
<evidence type="ECO:0000259" key="3">
    <source>
        <dbReference type="PROSITE" id="PS51202"/>
    </source>
</evidence>
<evidence type="ECO:0000313" key="5">
    <source>
        <dbReference type="Proteomes" id="UP001139494"/>
    </source>
</evidence>
<feature type="domain" description="RCK C-terminal" evidence="3">
    <location>
        <begin position="258"/>
        <end position="343"/>
    </location>
</feature>
<dbReference type="PROSITE" id="PS51201">
    <property type="entry name" value="RCK_N"/>
    <property type="match status" value="1"/>
</dbReference>
<dbReference type="SUPFAM" id="SSF116726">
    <property type="entry name" value="TrkA C-terminal domain-like"/>
    <property type="match status" value="2"/>
</dbReference>
<dbReference type="InterPro" id="IPR003148">
    <property type="entry name" value="RCK_N"/>
</dbReference>
<sequence>MSRFRPDLRRWSRVPLWGRRAIKTIVAITALILVSSLLYHYLLITFEGRSPRYGHSLQVVIETYTGTGYGSDAPWESPVTNAFVSIMDLSTFLLLFIVFPYVFRPVLENALSPTVPTVTDASDHVVICGTEQQSRRLIEELDARGAEYVVIAATEEAALELVADDIPAIAGDPTAVETHRNARVDDARAVVVDTEDSRSVSALLAIREVDETTRSVVLVEALDHERHLRYAGADRVLTPRQLLGRRIAERILTETSPTRSDSVTLGGEFATLELTVFEDSPIRNRAIEEIEATAGGTVTVLGMWRDGRFLEFPDPETTVDENTVLLVAGQEGEIRDLEAETYRGRDVEPTVIVAGYGVVGSTVREALDRSTAECTVVDLKDRPDVSVVGDVTKEATLQTADIEDATVFVVTIADDDEAILSIVLADELATDLDIIARMNRGGNTAKARRAGADYALSLPGISGRVLAEEVLQEDVLSYGRQLKTVRIDADPYAGRTLGDTEIVETDCIVLAVEREGELVTDVGQSFELDDGDRLLLVGPDEELNAIENSHE</sequence>
<dbReference type="InterPro" id="IPR050721">
    <property type="entry name" value="Trk_Ktr_HKT_K-transport"/>
</dbReference>
<dbReference type="SUPFAM" id="SSF81324">
    <property type="entry name" value="Voltage-gated potassium channels"/>
    <property type="match status" value="1"/>
</dbReference>
<dbReference type="Proteomes" id="UP001139494">
    <property type="component" value="Unassembled WGS sequence"/>
</dbReference>